<dbReference type="Gene3D" id="3.20.20.80">
    <property type="entry name" value="Glycosidases"/>
    <property type="match status" value="1"/>
</dbReference>
<dbReference type="Proteomes" id="UP000000758">
    <property type="component" value="Chromosome"/>
</dbReference>
<dbReference type="EnsemblBacteria" id="ABK78379">
    <property type="protein sequence ID" value="ABK78379"/>
    <property type="gene ID" value="CENSYa_1769"/>
</dbReference>
<dbReference type="AlphaFoldDB" id="A0RYG2"/>
<dbReference type="HOGENOM" id="CLU_736930_0_0_2"/>
<evidence type="ECO:0000313" key="2">
    <source>
        <dbReference type="Proteomes" id="UP000000758"/>
    </source>
</evidence>
<name>A0RYG2_CENSY</name>
<protein>
    <submittedName>
        <fullName evidence="1">Uncharacterized protein</fullName>
    </submittedName>
</protein>
<gene>
    <name evidence="1" type="ordered locus">CENSYa_1769</name>
</gene>
<dbReference type="SUPFAM" id="SSF51445">
    <property type="entry name" value="(Trans)glycosidases"/>
    <property type="match status" value="1"/>
</dbReference>
<evidence type="ECO:0000313" key="1">
    <source>
        <dbReference type="EMBL" id="ABK78379.1"/>
    </source>
</evidence>
<keyword evidence="2" id="KW-1185">Reference proteome</keyword>
<reference evidence="1 2" key="1">
    <citation type="journal article" date="2006" name="Proc. Natl. Acad. Sci. U.S.A.">
        <title>Genomic analysis of the uncultivated marine crenarchaeote Cenarchaeum symbiosum.</title>
        <authorList>
            <person name="Hallam S.J."/>
            <person name="Konstantinidis K.T."/>
            <person name="Putnam N."/>
            <person name="Schleper C."/>
            <person name="Watanabe Y."/>
            <person name="Sugahara J."/>
            <person name="Preston C."/>
            <person name="de la Torre J."/>
            <person name="Richardson P.M."/>
            <person name="DeLong E.F."/>
        </authorList>
    </citation>
    <scope>NUCLEOTIDE SEQUENCE [LARGE SCALE GENOMIC DNA]</scope>
    <source>
        <strain evidence="2">A</strain>
    </source>
</reference>
<dbReference type="EMBL" id="DP000238">
    <property type="protein sequence ID" value="ABK78379.1"/>
    <property type="molecule type" value="Genomic_DNA"/>
</dbReference>
<dbReference type="InterPro" id="IPR017853">
    <property type="entry name" value="GH"/>
</dbReference>
<dbReference type="STRING" id="414004.CENSYa_1769"/>
<organism evidence="1 2">
    <name type="scientific">Cenarchaeum symbiosum (strain A)</name>
    <dbReference type="NCBI Taxonomy" id="414004"/>
    <lineage>
        <taxon>Archaea</taxon>
        <taxon>Nitrososphaerota</taxon>
        <taxon>Candidatus Cenarchaeales</taxon>
        <taxon>Candidatus Cenarchaeaceae</taxon>
        <taxon>Candidatus Cenarchaeum</taxon>
    </lineage>
</organism>
<accession>A0RYG2</accession>
<dbReference type="KEGG" id="csy:CENSYa_1769"/>
<sequence>MVRRGILAGAGAAAAAGAALAILAGGTGGDGPDPGLGLVINTPGPEVTLQELDEAYREAASAGAGRSNVYMFWNLLEPEPGGYDWEGYDALMGLNERHGMRVTLYMSVINGRTLGPFPDWLGDPGLRSIPGSRLADTLDTVLSRYHIIDSVIIAAGTDEYFRHREQEIPTYAGLFDEVYGKVKGAHPGVKMGNSFELHNVLNKNLGGTVSELSGGDFVAFTYRPTDPLNEINRTPQEAAADLDMMSGLAPGRVALFEVSWSTAGEAGGSEEDQALFVKEVLSFYTENRDDVEFVTWYRLHDRPEGSCRIEDPGHDGPITLGNSTFVLQRLEGYICGAGLLGADGAPKPGWDAFAAGPPL</sequence>
<proteinExistence type="predicted"/>